<dbReference type="Pfam" id="PF08386">
    <property type="entry name" value="Abhydrolase_4"/>
    <property type="match status" value="1"/>
</dbReference>
<dbReference type="EMBL" id="ML000662">
    <property type="protein sequence ID" value="RKO83952.1"/>
    <property type="molecule type" value="Genomic_DNA"/>
</dbReference>
<dbReference type="AlphaFoldDB" id="A0A4P9VXI0"/>
<dbReference type="InterPro" id="IPR013595">
    <property type="entry name" value="Pept_S33_TAP-like_C"/>
</dbReference>
<proteinExistence type="predicted"/>
<protein>
    <submittedName>
        <fullName evidence="2">Peptidase S33 tripeptidyl aminopeptidase-like protein</fullName>
    </submittedName>
</protein>
<sequence length="94" mass="10231">CLFWSVKPNEVFRGPWNHVTKNKVLIIGTSLDPVTPVESAAALETLMEGSGVFLRHEGHGHGSLRQPSLCTIKTVQDYMVRGVVPKKGSVCTAD</sequence>
<feature type="domain" description="Peptidase S33 tripeptidyl aminopeptidase-like C-terminal" evidence="1">
    <location>
        <begin position="1"/>
        <end position="91"/>
    </location>
</feature>
<accession>A0A4P9VXI0</accession>
<evidence type="ECO:0000313" key="2">
    <source>
        <dbReference type="EMBL" id="RKO83952.1"/>
    </source>
</evidence>
<dbReference type="GO" id="GO:0004177">
    <property type="term" value="F:aminopeptidase activity"/>
    <property type="evidence" value="ECO:0007669"/>
    <property type="project" value="UniProtKB-KW"/>
</dbReference>
<name>A0A4P9VXI0_9FUNG</name>
<dbReference type="OrthoDB" id="425534at2759"/>
<gene>
    <name evidence="2" type="ORF">BDK51DRAFT_9679</name>
</gene>
<feature type="non-terminal residue" evidence="2">
    <location>
        <position position="1"/>
    </location>
</feature>
<keyword evidence="2" id="KW-0645">Protease</keyword>
<keyword evidence="3" id="KW-1185">Reference proteome</keyword>
<keyword evidence="2" id="KW-0378">Hydrolase</keyword>
<feature type="non-terminal residue" evidence="2">
    <location>
        <position position="94"/>
    </location>
</feature>
<keyword evidence="2" id="KW-0031">Aminopeptidase</keyword>
<dbReference type="Proteomes" id="UP000269721">
    <property type="component" value="Unassembled WGS sequence"/>
</dbReference>
<reference evidence="3" key="1">
    <citation type="journal article" date="2018" name="Nat. Microbiol.">
        <title>Leveraging single-cell genomics to expand the fungal tree of life.</title>
        <authorList>
            <person name="Ahrendt S.R."/>
            <person name="Quandt C.A."/>
            <person name="Ciobanu D."/>
            <person name="Clum A."/>
            <person name="Salamov A."/>
            <person name="Andreopoulos B."/>
            <person name="Cheng J.F."/>
            <person name="Woyke T."/>
            <person name="Pelin A."/>
            <person name="Henrissat B."/>
            <person name="Reynolds N.K."/>
            <person name="Benny G.L."/>
            <person name="Smith M.E."/>
            <person name="James T.Y."/>
            <person name="Grigoriev I.V."/>
        </authorList>
    </citation>
    <scope>NUCLEOTIDE SEQUENCE [LARGE SCALE GENOMIC DNA]</scope>
</reference>
<evidence type="ECO:0000313" key="3">
    <source>
        <dbReference type="Proteomes" id="UP000269721"/>
    </source>
</evidence>
<evidence type="ECO:0000259" key="1">
    <source>
        <dbReference type="Pfam" id="PF08386"/>
    </source>
</evidence>
<organism evidence="2 3">
    <name type="scientific">Blyttiomyces helicus</name>
    <dbReference type="NCBI Taxonomy" id="388810"/>
    <lineage>
        <taxon>Eukaryota</taxon>
        <taxon>Fungi</taxon>
        <taxon>Fungi incertae sedis</taxon>
        <taxon>Chytridiomycota</taxon>
        <taxon>Chytridiomycota incertae sedis</taxon>
        <taxon>Chytridiomycetes</taxon>
        <taxon>Chytridiomycetes incertae sedis</taxon>
        <taxon>Blyttiomyces</taxon>
    </lineage>
</organism>